<accession>A0AAD5R632</accession>
<protein>
    <submittedName>
        <fullName evidence="2">Uncharacterized protein</fullName>
    </submittedName>
</protein>
<evidence type="ECO:0000313" key="3">
    <source>
        <dbReference type="Proteomes" id="UP001196413"/>
    </source>
</evidence>
<dbReference type="AlphaFoldDB" id="A0AAD5R632"/>
<gene>
    <name evidence="2" type="ORF">KIN20_031758</name>
</gene>
<reference evidence="2" key="1">
    <citation type="submission" date="2021-06" db="EMBL/GenBank/DDBJ databases">
        <title>Parelaphostrongylus tenuis whole genome reference sequence.</title>
        <authorList>
            <person name="Garwood T.J."/>
            <person name="Larsen P.A."/>
            <person name="Fountain-Jones N.M."/>
            <person name="Garbe J.R."/>
            <person name="Macchietto M.G."/>
            <person name="Kania S.A."/>
            <person name="Gerhold R.W."/>
            <person name="Richards J.E."/>
            <person name="Wolf T.M."/>
        </authorList>
    </citation>
    <scope>NUCLEOTIDE SEQUENCE</scope>
    <source>
        <strain evidence="2">MNPRO001-30</strain>
        <tissue evidence="2">Meninges</tissue>
    </source>
</reference>
<organism evidence="2 3">
    <name type="scientific">Parelaphostrongylus tenuis</name>
    <name type="common">Meningeal worm</name>
    <dbReference type="NCBI Taxonomy" id="148309"/>
    <lineage>
        <taxon>Eukaryota</taxon>
        <taxon>Metazoa</taxon>
        <taxon>Ecdysozoa</taxon>
        <taxon>Nematoda</taxon>
        <taxon>Chromadorea</taxon>
        <taxon>Rhabditida</taxon>
        <taxon>Rhabditina</taxon>
        <taxon>Rhabditomorpha</taxon>
        <taxon>Strongyloidea</taxon>
        <taxon>Metastrongylidae</taxon>
        <taxon>Parelaphostrongylus</taxon>
    </lineage>
</organism>
<name>A0AAD5R632_PARTN</name>
<dbReference type="Proteomes" id="UP001196413">
    <property type="component" value="Unassembled WGS sequence"/>
</dbReference>
<feature type="region of interest" description="Disordered" evidence="1">
    <location>
        <begin position="22"/>
        <end position="79"/>
    </location>
</feature>
<evidence type="ECO:0000256" key="1">
    <source>
        <dbReference type="SAM" id="MobiDB-lite"/>
    </source>
</evidence>
<keyword evidence="3" id="KW-1185">Reference proteome</keyword>
<sequence length="79" mass="8733">MPIEQYDFRVLNRHWWKKVATIPKSPDDTNEGGDAGAMTKSTVGIRYEQLKGGSTDSGEMPCSDRRSVLDESDLSALDA</sequence>
<dbReference type="EMBL" id="JAHQIW010006732">
    <property type="protein sequence ID" value="KAJ1370106.1"/>
    <property type="molecule type" value="Genomic_DNA"/>
</dbReference>
<proteinExistence type="predicted"/>
<evidence type="ECO:0000313" key="2">
    <source>
        <dbReference type="EMBL" id="KAJ1370106.1"/>
    </source>
</evidence>
<comment type="caution">
    <text evidence="2">The sequence shown here is derived from an EMBL/GenBank/DDBJ whole genome shotgun (WGS) entry which is preliminary data.</text>
</comment>